<dbReference type="PROSITE" id="PS50893">
    <property type="entry name" value="ABC_TRANSPORTER_2"/>
    <property type="match status" value="1"/>
</dbReference>
<dbReference type="Gene3D" id="3.40.50.300">
    <property type="entry name" value="P-loop containing nucleotide triphosphate hydrolases"/>
    <property type="match status" value="1"/>
</dbReference>
<evidence type="ECO:0000259" key="4">
    <source>
        <dbReference type="PROSITE" id="PS50893"/>
    </source>
</evidence>
<dbReference type="SMART" id="SM00382">
    <property type="entry name" value="AAA"/>
    <property type="match status" value="1"/>
</dbReference>
<keyword evidence="2" id="KW-0547">Nucleotide-binding</keyword>
<reference evidence="5 6" key="1">
    <citation type="submission" date="2016-10" db="EMBL/GenBank/DDBJ databases">
        <authorList>
            <person name="de Groot N.N."/>
        </authorList>
    </citation>
    <scope>NUCLEOTIDE SEQUENCE [LARGE SCALE GENOMIC DNA]</scope>
    <source>
        <strain evidence="5 6">DSM 12992</strain>
    </source>
</reference>
<dbReference type="Proteomes" id="UP000199263">
    <property type="component" value="Unassembled WGS sequence"/>
</dbReference>
<dbReference type="PANTHER" id="PTHR42939:SF1">
    <property type="entry name" value="ABC TRANSPORTER ATP-BINDING PROTEIN ALBC-RELATED"/>
    <property type="match status" value="1"/>
</dbReference>
<evidence type="ECO:0000256" key="1">
    <source>
        <dbReference type="ARBA" id="ARBA00022448"/>
    </source>
</evidence>
<dbReference type="InterPro" id="IPR017871">
    <property type="entry name" value="ABC_transporter-like_CS"/>
</dbReference>
<dbReference type="AlphaFoldDB" id="A0A1I1R184"/>
<dbReference type="InterPro" id="IPR027417">
    <property type="entry name" value="P-loop_NTPase"/>
</dbReference>
<evidence type="ECO:0000313" key="6">
    <source>
        <dbReference type="Proteomes" id="UP000199263"/>
    </source>
</evidence>
<dbReference type="InterPro" id="IPR003439">
    <property type="entry name" value="ABC_transporter-like_ATP-bd"/>
</dbReference>
<accession>A0A1I1R184</accession>
<dbReference type="PANTHER" id="PTHR42939">
    <property type="entry name" value="ABC TRANSPORTER ATP-BINDING PROTEIN ALBC-RELATED"/>
    <property type="match status" value="1"/>
</dbReference>
<name>A0A1I1R184_9CLOT</name>
<dbReference type="SUPFAM" id="SSF52540">
    <property type="entry name" value="P-loop containing nucleoside triphosphate hydrolases"/>
    <property type="match status" value="1"/>
</dbReference>
<keyword evidence="6" id="KW-1185">Reference proteome</keyword>
<keyword evidence="1" id="KW-0813">Transport</keyword>
<evidence type="ECO:0000256" key="3">
    <source>
        <dbReference type="ARBA" id="ARBA00022840"/>
    </source>
</evidence>
<dbReference type="InterPro" id="IPR003593">
    <property type="entry name" value="AAA+_ATPase"/>
</dbReference>
<dbReference type="InterPro" id="IPR051782">
    <property type="entry name" value="ABC_Transporter_VariousFunc"/>
</dbReference>
<dbReference type="EMBL" id="FOMG01000029">
    <property type="protein sequence ID" value="SFD28065.1"/>
    <property type="molecule type" value="Genomic_DNA"/>
</dbReference>
<dbReference type="PROSITE" id="PS00211">
    <property type="entry name" value="ABC_TRANSPORTER_1"/>
    <property type="match status" value="1"/>
</dbReference>
<proteinExistence type="predicted"/>
<protein>
    <submittedName>
        <fullName evidence="5">ABC-2 type transport system ATP-binding protein</fullName>
    </submittedName>
</protein>
<organism evidence="5 6">
    <name type="scientific">Clostridium uliginosum</name>
    <dbReference type="NCBI Taxonomy" id="119641"/>
    <lineage>
        <taxon>Bacteria</taxon>
        <taxon>Bacillati</taxon>
        <taxon>Bacillota</taxon>
        <taxon>Clostridia</taxon>
        <taxon>Eubacteriales</taxon>
        <taxon>Clostridiaceae</taxon>
        <taxon>Clostridium</taxon>
    </lineage>
</organism>
<dbReference type="RefSeq" id="WP_090093626.1">
    <property type="nucleotide sequence ID" value="NZ_FOMG01000029.1"/>
</dbReference>
<dbReference type="STRING" id="119641.SAMN05421842_12926"/>
<dbReference type="CDD" id="cd03230">
    <property type="entry name" value="ABC_DR_subfamily_A"/>
    <property type="match status" value="1"/>
</dbReference>
<gene>
    <name evidence="5" type="ORF">SAMN05421842_12926</name>
</gene>
<dbReference type="GO" id="GO:0005524">
    <property type="term" value="F:ATP binding"/>
    <property type="evidence" value="ECO:0007669"/>
    <property type="project" value="UniProtKB-KW"/>
</dbReference>
<sequence length="216" mass="24220">MNDKVIIKINNLSKKANDTDILKNISAEFKEGNIYGIVGRNGSGKTMLFKSICGLINPTDGEVYVFNKSIKNGAFPEETGIIIENPGFLPQYSAFENLKILASINNKINDETIKHYISLVTLDPNDKRPVKKFSLGMRQKLGIAQALMENPKLLILDEPMNSLDEDSVELVRKILLDLKNKGVTILLSSHNREDIDKLCDYIYTIKAGEFLLSEDK</sequence>
<dbReference type="OrthoDB" id="9809205at2"/>
<dbReference type="Pfam" id="PF00005">
    <property type="entry name" value="ABC_tran"/>
    <property type="match status" value="1"/>
</dbReference>
<keyword evidence="3 5" id="KW-0067">ATP-binding</keyword>
<evidence type="ECO:0000256" key="2">
    <source>
        <dbReference type="ARBA" id="ARBA00022741"/>
    </source>
</evidence>
<dbReference type="GO" id="GO:0016887">
    <property type="term" value="F:ATP hydrolysis activity"/>
    <property type="evidence" value="ECO:0007669"/>
    <property type="project" value="InterPro"/>
</dbReference>
<feature type="domain" description="ABC transporter" evidence="4">
    <location>
        <begin position="7"/>
        <end position="215"/>
    </location>
</feature>
<evidence type="ECO:0000313" key="5">
    <source>
        <dbReference type="EMBL" id="SFD28065.1"/>
    </source>
</evidence>